<feature type="compositionally biased region" description="Basic and acidic residues" evidence="2">
    <location>
        <begin position="13"/>
        <end position="25"/>
    </location>
</feature>
<proteinExistence type="predicted"/>
<feature type="compositionally biased region" description="Polar residues" evidence="2">
    <location>
        <begin position="271"/>
        <end position="282"/>
    </location>
</feature>
<reference evidence="3" key="1">
    <citation type="journal article" date="2019" name="Sci. Rep.">
        <title>Draft genome of Tanacetum cinerariifolium, the natural source of mosquito coil.</title>
        <authorList>
            <person name="Yamashiro T."/>
            <person name="Shiraishi A."/>
            <person name="Satake H."/>
            <person name="Nakayama K."/>
        </authorList>
    </citation>
    <scope>NUCLEOTIDE SEQUENCE</scope>
</reference>
<accession>A0A6L2N0R4</accession>
<organism evidence="3">
    <name type="scientific">Tanacetum cinerariifolium</name>
    <name type="common">Dalmatian daisy</name>
    <name type="synonym">Chrysanthemum cinerariifolium</name>
    <dbReference type="NCBI Taxonomy" id="118510"/>
    <lineage>
        <taxon>Eukaryota</taxon>
        <taxon>Viridiplantae</taxon>
        <taxon>Streptophyta</taxon>
        <taxon>Embryophyta</taxon>
        <taxon>Tracheophyta</taxon>
        <taxon>Spermatophyta</taxon>
        <taxon>Magnoliopsida</taxon>
        <taxon>eudicotyledons</taxon>
        <taxon>Gunneridae</taxon>
        <taxon>Pentapetalae</taxon>
        <taxon>asterids</taxon>
        <taxon>campanulids</taxon>
        <taxon>Asterales</taxon>
        <taxon>Asteraceae</taxon>
        <taxon>Asteroideae</taxon>
        <taxon>Anthemideae</taxon>
        <taxon>Anthemidinae</taxon>
        <taxon>Tanacetum</taxon>
    </lineage>
</organism>
<feature type="coiled-coil region" evidence="1">
    <location>
        <begin position="333"/>
        <end position="360"/>
    </location>
</feature>
<dbReference type="AlphaFoldDB" id="A0A6L2N0R4"/>
<evidence type="ECO:0000256" key="1">
    <source>
        <dbReference type="SAM" id="Coils"/>
    </source>
</evidence>
<comment type="caution">
    <text evidence="3">The sequence shown here is derived from an EMBL/GenBank/DDBJ whole genome shotgun (WGS) entry which is preliminary data.</text>
</comment>
<feature type="region of interest" description="Disordered" evidence="2">
    <location>
        <begin position="1"/>
        <end position="26"/>
    </location>
</feature>
<evidence type="ECO:0000313" key="3">
    <source>
        <dbReference type="EMBL" id="GEU79786.1"/>
    </source>
</evidence>
<feature type="compositionally biased region" description="Low complexity" evidence="2">
    <location>
        <begin position="1"/>
        <end position="12"/>
    </location>
</feature>
<feature type="region of interest" description="Disordered" evidence="2">
    <location>
        <begin position="248"/>
        <end position="284"/>
    </location>
</feature>
<dbReference type="EMBL" id="BKCJ010007945">
    <property type="protein sequence ID" value="GEU79786.1"/>
    <property type="molecule type" value="Genomic_DNA"/>
</dbReference>
<name>A0A6L2N0R4_TANCI</name>
<evidence type="ECO:0000256" key="2">
    <source>
        <dbReference type="SAM" id="MobiDB-lite"/>
    </source>
</evidence>
<protein>
    <submittedName>
        <fullName evidence="3">Uncharacterized protein</fullName>
    </submittedName>
</protein>
<gene>
    <name evidence="3" type="ORF">Tci_051764</name>
</gene>
<sequence length="566" mass="63468">MVESSSHKSSSPKIKEEHVTLDKPESPNPFLPTIQVDFTFNEIAFTTNNEVALIYPSHPNQEYFMAVSDFISKCCLKEAFTRAPTQYKEYLSELWYTAKTLDNSKVWVSTPTGRVRGELGGTTFRNALKAHYLPPSTMYIPPPYITIVRPWFVIVGYTGEIGAKGTLKKSFLPPRWRLLMAQIMHCLGGKTGGLDQISNKDATILYCLANGVHVDYAKIIWVDLIHNLNKKTREKIVPYPSWLSKATNEEGAHPQLSSDSTVEADPGLSAPNDSIPPQQDNTKSARERLKTIHTELGASKELGADEISKKIKLKDLADILKDTRPAFFTPDSVYLLQSKKKELEQAKATTEAEVALVKAKPSYPDINQLTTLLVTSLKPELSKLLASHDFASYFPTELKELPSKIIRLYGEINELKQHIKDMELEKWLPLPSLPGLLKIVTNTLNRFTTLVENALGATTVDVPSIGKATASPAEGEKNTKDADTNIKNELVDLLGIYVVTQYYNKKIPYKKYYEKMKKRRHISKIINCNVLTKKGPISLKTYREDGTVKVIENLKASDLHLADGEM</sequence>
<keyword evidence="1" id="KW-0175">Coiled coil</keyword>